<feature type="domain" description="OLD protein-like TOPRIM" evidence="2">
    <location>
        <begin position="409"/>
        <end position="472"/>
    </location>
</feature>
<accession>A0A1I3L5H3</accession>
<keyword evidence="3" id="KW-0255">Endonuclease</keyword>
<organism evidence="3 4">
    <name type="scientific">Brevibacillus centrosporus</name>
    <dbReference type="NCBI Taxonomy" id="54910"/>
    <lineage>
        <taxon>Bacteria</taxon>
        <taxon>Bacillati</taxon>
        <taxon>Bacillota</taxon>
        <taxon>Bacilli</taxon>
        <taxon>Bacillales</taxon>
        <taxon>Paenibacillaceae</taxon>
        <taxon>Brevibacillus</taxon>
    </lineage>
</organism>
<dbReference type="InterPro" id="IPR034139">
    <property type="entry name" value="TOPRIM_OLD"/>
</dbReference>
<dbReference type="InterPro" id="IPR041685">
    <property type="entry name" value="AAA_GajA/Old/RecF-like"/>
</dbReference>
<reference evidence="4" key="1">
    <citation type="submission" date="2016-10" db="EMBL/GenBank/DDBJ databases">
        <authorList>
            <person name="Varghese N."/>
            <person name="Submissions S."/>
        </authorList>
    </citation>
    <scope>NUCLEOTIDE SEQUENCE [LARGE SCALE GENOMIC DNA]</scope>
    <source>
        <strain evidence="4">OK042</strain>
    </source>
</reference>
<dbReference type="EMBL" id="FORT01000001">
    <property type="protein sequence ID" value="SFI79806.1"/>
    <property type="molecule type" value="Genomic_DNA"/>
</dbReference>
<dbReference type="GO" id="GO:0004519">
    <property type="term" value="F:endonuclease activity"/>
    <property type="evidence" value="ECO:0007669"/>
    <property type="project" value="UniProtKB-KW"/>
</dbReference>
<dbReference type="Pfam" id="PF13175">
    <property type="entry name" value="AAA_15"/>
    <property type="match status" value="1"/>
</dbReference>
<dbReference type="STRING" id="1884381.SAMN05518846_101188"/>
<feature type="domain" description="Endonuclease GajA/Old nuclease/RecF-like AAA" evidence="1">
    <location>
        <begin position="1"/>
        <end position="359"/>
    </location>
</feature>
<dbReference type="Proteomes" id="UP000198915">
    <property type="component" value="Unassembled WGS sequence"/>
</dbReference>
<dbReference type="SUPFAM" id="SSF52540">
    <property type="entry name" value="P-loop containing nucleoside triphosphate hydrolases"/>
    <property type="match status" value="1"/>
</dbReference>
<dbReference type="InterPro" id="IPR027417">
    <property type="entry name" value="P-loop_NTPase"/>
</dbReference>
<dbReference type="Pfam" id="PF20469">
    <property type="entry name" value="OLD-like_TOPRIM"/>
    <property type="match status" value="1"/>
</dbReference>
<dbReference type="PANTHER" id="PTHR43581:SF4">
    <property type="entry name" value="ATP_GTP PHOSPHATASE"/>
    <property type="match status" value="1"/>
</dbReference>
<dbReference type="Gene3D" id="3.40.50.300">
    <property type="entry name" value="P-loop containing nucleotide triphosphate hydrolases"/>
    <property type="match status" value="2"/>
</dbReference>
<protein>
    <submittedName>
        <fullName evidence="3">Predicted ATP-dependent endonuclease of the OLD family, contains P-loop ATPase and TOPRIM domains</fullName>
    </submittedName>
</protein>
<keyword evidence="3" id="KW-0540">Nuclease</keyword>
<dbReference type="PANTHER" id="PTHR43581">
    <property type="entry name" value="ATP/GTP PHOSPHATASE"/>
    <property type="match status" value="1"/>
</dbReference>
<evidence type="ECO:0000259" key="1">
    <source>
        <dbReference type="Pfam" id="PF13175"/>
    </source>
</evidence>
<name>A0A1I3L5H3_9BACL</name>
<sequence length="671" mass="76840">MQITNIKIRNFRSFGDKEISISLSNITTFVGSNSTGKTALIQALQKMFGISQNERLLVRSDFHVPPSVNPQNLQEMLLTIEVKIEFPELLNPISNESKTSVPPFFNQLVIKSPGSTPYIRMRLSGKWTPSNTPDGEIEQKLHFVIIPEEDSEETDDAFVVVSPHQRSVIQMLYVPAVREPLSQLKNASGTILWRILSNIKWPEDIDQQLKIKMEPVNALFSAIPGVEEIKGIVREEWKKYHRDFRYQDASLEFNSTTLSTVLKKIEVQFSPTQEEGSYSIDKLGDGLRSLFYISLVSSLLEVEKQITSQRSAALTILAVEEPENHMSPHLLGRVMDNLNKISSRENAQVILSSHSPSIIKRVQPEEIFHFRIDETNGSSLVNKITLPDRQSEAFTYIKEAVLAYPELYFSKLVILGEGDTEEIVLPKLLKVNGIYADDEGISIVPLGGRYVNHMWKLLNQLSIPHITLLDLDRERDGGGWGRIKYALKQLLANQREREQLLTVYRNKSPYLYKDEEIDEFHKRPLDPQKVNQIDNLWIPRLKGKEYNVFFSTPLDLDFSMMEAFPDAYKNTVPLGPRFPDKINEPEEYDAKIKKGIQATLKSEKSTGYTYTENQHELMVWYNTLFLGRGKPSTHIEALLNISDDELKTHCPQSLKDLVERVRLLLNLKEEQ</sequence>
<evidence type="ECO:0000313" key="3">
    <source>
        <dbReference type="EMBL" id="SFI79806.1"/>
    </source>
</evidence>
<evidence type="ECO:0000313" key="4">
    <source>
        <dbReference type="Proteomes" id="UP000198915"/>
    </source>
</evidence>
<gene>
    <name evidence="3" type="ORF">SAMN05518846_101188</name>
</gene>
<proteinExistence type="predicted"/>
<dbReference type="AlphaFoldDB" id="A0A1I3L5H3"/>
<dbReference type="CDD" id="cd01026">
    <property type="entry name" value="TOPRIM_OLD"/>
    <property type="match status" value="1"/>
</dbReference>
<keyword evidence="3" id="KW-0378">Hydrolase</keyword>
<keyword evidence="4" id="KW-1185">Reference proteome</keyword>
<dbReference type="InterPro" id="IPR051396">
    <property type="entry name" value="Bact_Antivir_Def_Nuclease"/>
</dbReference>
<dbReference type="RefSeq" id="WP_092266080.1">
    <property type="nucleotide sequence ID" value="NZ_FORT01000001.1"/>
</dbReference>
<evidence type="ECO:0000259" key="2">
    <source>
        <dbReference type="Pfam" id="PF20469"/>
    </source>
</evidence>